<dbReference type="GO" id="GO:0005886">
    <property type="term" value="C:plasma membrane"/>
    <property type="evidence" value="ECO:0007669"/>
    <property type="project" value="UniProtKB-SubCell"/>
</dbReference>
<dbReference type="AlphaFoldDB" id="A0AAW0LJJ5"/>
<sequence>MTYKQHFKVCFCFKRMFRLREAEPPESIKILFELYSENDIMTVDHLQRFLIEVQGEQNASKDSAQAIFNSSHKLLKFLPRKGLTLDIFIRYLLSDDQNGPLLPLGNVTAVEWCGGPDGRLGSSNVHNTYLTGNQVSSDSSTDPIIDALKRGVRVIELDLWPNSKKDDVEVRHGGTLTRPVELYKCLRAIKENAFSASEYPVVITFEDHLKQTLQAKVAKMVITIFGELLYHNDAENLEVFPSPGSLKRRILISTKPPKEYLDDESSTEREDSQKQGSSDEEQTQNTYKKKLGATDKVLLDEDEDQIFPEYRSLIAIHAGKPKGGINDCLINTNTVRRLSLSEQELENAVKTYGAAIIR</sequence>
<dbReference type="EMBL" id="PKMF04000089">
    <property type="protein sequence ID" value="KAK7851236.1"/>
    <property type="molecule type" value="Genomic_DNA"/>
</dbReference>
<dbReference type="InterPro" id="IPR000909">
    <property type="entry name" value="PLipase_C_PInositol-sp_X_dom"/>
</dbReference>
<keyword evidence="2" id="KW-0442">Lipid degradation</keyword>
<keyword evidence="6" id="KW-1185">Reference proteome</keyword>
<evidence type="ECO:0000256" key="3">
    <source>
        <dbReference type="SAM" id="MobiDB-lite"/>
    </source>
</evidence>
<comment type="caution">
    <text evidence="5">The sequence shown here is derived from an EMBL/GenBank/DDBJ whole genome shotgun (WGS) entry which is preliminary data.</text>
</comment>
<organism evidence="5 6">
    <name type="scientific">Quercus suber</name>
    <name type="common">Cork oak</name>
    <dbReference type="NCBI Taxonomy" id="58331"/>
    <lineage>
        <taxon>Eukaryota</taxon>
        <taxon>Viridiplantae</taxon>
        <taxon>Streptophyta</taxon>
        <taxon>Embryophyta</taxon>
        <taxon>Tracheophyta</taxon>
        <taxon>Spermatophyta</taxon>
        <taxon>Magnoliopsida</taxon>
        <taxon>eudicotyledons</taxon>
        <taxon>Gunneridae</taxon>
        <taxon>Pentapetalae</taxon>
        <taxon>rosids</taxon>
        <taxon>fabids</taxon>
        <taxon>Fagales</taxon>
        <taxon>Fagaceae</taxon>
        <taxon>Quercus</taxon>
    </lineage>
</organism>
<feature type="domain" description="Phosphatidylinositol-specific phospholipase C X" evidence="4">
    <location>
        <begin position="126"/>
        <end position="255"/>
    </location>
</feature>
<dbReference type="InterPro" id="IPR011992">
    <property type="entry name" value="EF-hand-dom_pair"/>
</dbReference>
<dbReference type="InterPro" id="IPR015359">
    <property type="entry name" value="PLC_EF-hand-like"/>
</dbReference>
<reference evidence="5 6" key="1">
    <citation type="journal article" date="2018" name="Sci. Data">
        <title>The draft genome sequence of cork oak.</title>
        <authorList>
            <person name="Ramos A.M."/>
            <person name="Usie A."/>
            <person name="Barbosa P."/>
            <person name="Barros P.M."/>
            <person name="Capote T."/>
            <person name="Chaves I."/>
            <person name="Simoes F."/>
            <person name="Abreu I."/>
            <person name="Carrasquinho I."/>
            <person name="Faro C."/>
            <person name="Guimaraes J.B."/>
            <person name="Mendonca D."/>
            <person name="Nobrega F."/>
            <person name="Rodrigues L."/>
            <person name="Saibo N.J.M."/>
            <person name="Varela M.C."/>
            <person name="Egas C."/>
            <person name="Matos J."/>
            <person name="Miguel C.M."/>
            <person name="Oliveira M.M."/>
            <person name="Ricardo C.P."/>
            <person name="Goncalves S."/>
        </authorList>
    </citation>
    <scope>NUCLEOTIDE SEQUENCE [LARGE SCALE GENOMIC DNA]</scope>
    <source>
        <strain evidence="6">cv. HL8</strain>
    </source>
</reference>
<keyword evidence="2" id="KW-0443">Lipid metabolism</keyword>
<dbReference type="EC" id="3.1.4.11" evidence="2"/>
<gene>
    <name evidence="5" type="primary">PLC2_1</name>
    <name evidence="5" type="ORF">CFP56_042526</name>
</gene>
<dbReference type="GO" id="GO:0016042">
    <property type="term" value="P:lipid catabolic process"/>
    <property type="evidence" value="ECO:0007669"/>
    <property type="project" value="UniProtKB-KW"/>
</dbReference>
<dbReference type="Pfam" id="PF09279">
    <property type="entry name" value="EF-hand_like"/>
    <property type="match status" value="1"/>
</dbReference>
<dbReference type="PANTHER" id="PTHR10336:SF105">
    <property type="entry name" value="PHOSPHOINOSITIDE PHOSPHOLIPASE C 1"/>
    <property type="match status" value="1"/>
</dbReference>
<dbReference type="GO" id="GO:0004435">
    <property type="term" value="F:phosphatidylinositol-4,5-bisphosphate phospholipase C activity"/>
    <property type="evidence" value="ECO:0007669"/>
    <property type="project" value="UniProtKB-EC"/>
</dbReference>
<feature type="region of interest" description="Disordered" evidence="3">
    <location>
        <begin position="257"/>
        <end position="287"/>
    </location>
</feature>
<dbReference type="SMART" id="SM00148">
    <property type="entry name" value="PLCXc"/>
    <property type="match status" value="1"/>
</dbReference>
<dbReference type="SUPFAM" id="SSF51695">
    <property type="entry name" value="PLC-like phosphodiesterases"/>
    <property type="match status" value="1"/>
</dbReference>
<dbReference type="Gene3D" id="1.10.238.10">
    <property type="entry name" value="EF-hand"/>
    <property type="match status" value="1"/>
</dbReference>
<dbReference type="PANTHER" id="PTHR10336">
    <property type="entry name" value="PHOSPHOINOSITIDE-SPECIFIC PHOSPHOLIPASE C FAMILY PROTEIN"/>
    <property type="match status" value="1"/>
</dbReference>
<dbReference type="GO" id="GO:0051209">
    <property type="term" value="P:release of sequestered calcium ion into cytosol"/>
    <property type="evidence" value="ECO:0007669"/>
    <property type="project" value="TreeGrafter"/>
</dbReference>
<dbReference type="PRINTS" id="PR00390">
    <property type="entry name" value="PHPHLIPASEC"/>
</dbReference>
<comment type="subcellular location">
    <subcellularLocation>
        <location evidence="1">Cell membrane</location>
        <topology evidence="1">Peripheral membrane protein</topology>
    </subcellularLocation>
</comment>
<evidence type="ECO:0000256" key="1">
    <source>
        <dbReference type="ARBA" id="ARBA00004202"/>
    </source>
</evidence>
<accession>A0AAW0LJJ5</accession>
<dbReference type="InterPro" id="IPR001192">
    <property type="entry name" value="PI-PLC_fam"/>
</dbReference>
<evidence type="ECO:0000259" key="4">
    <source>
        <dbReference type="SMART" id="SM00148"/>
    </source>
</evidence>
<dbReference type="Gene3D" id="3.20.20.190">
    <property type="entry name" value="Phosphatidylinositol (PI) phosphodiesterase"/>
    <property type="match status" value="1"/>
</dbReference>
<dbReference type="GO" id="GO:0048015">
    <property type="term" value="P:phosphatidylinositol-mediated signaling"/>
    <property type="evidence" value="ECO:0007669"/>
    <property type="project" value="TreeGrafter"/>
</dbReference>
<dbReference type="SUPFAM" id="SSF47473">
    <property type="entry name" value="EF-hand"/>
    <property type="match status" value="1"/>
</dbReference>
<dbReference type="InterPro" id="IPR017946">
    <property type="entry name" value="PLC-like_Pdiesterase_TIM-brl"/>
</dbReference>
<evidence type="ECO:0000313" key="5">
    <source>
        <dbReference type="EMBL" id="KAK7851236.1"/>
    </source>
</evidence>
<name>A0AAW0LJJ5_QUESU</name>
<comment type="catalytic activity">
    <reaction evidence="2">
        <text>a 1,2-diacyl-sn-glycero-3-phospho-(1D-myo-inositol-4,5-bisphosphate) + H2O = 1D-myo-inositol 1,4,5-trisphosphate + a 1,2-diacyl-sn-glycerol + H(+)</text>
        <dbReference type="Rhea" id="RHEA:33179"/>
        <dbReference type="ChEBI" id="CHEBI:15377"/>
        <dbReference type="ChEBI" id="CHEBI:15378"/>
        <dbReference type="ChEBI" id="CHEBI:17815"/>
        <dbReference type="ChEBI" id="CHEBI:58456"/>
        <dbReference type="ChEBI" id="CHEBI:203600"/>
        <dbReference type="EC" id="3.1.4.11"/>
    </reaction>
</comment>
<proteinExistence type="predicted"/>
<protein>
    <recommendedName>
        <fullName evidence="2">Phosphoinositide phospholipase C</fullName>
        <ecNumber evidence="2">3.1.4.11</ecNumber>
    </recommendedName>
</protein>
<feature type="compositionally biased region" description="Basic and acidic residues" evidence="3">
    <location>
        <begin position="257"/>
        <end position="273"/>
    </location>
</feature>
<dbReference type="Proteomes" id="UP000237347">
    <property type="component" value="Unassembled WGS sequence"/>
</dbReference>
<dbReference type="Pfam" id="PF00388">
    <property type="entry name" value="PI-PLC-X"/>
    <property type="match status" value="1"/>
</dbReference>
<keyword evidence="2" id="KW-0378">Hydrolase</keyword>
<evidence type="ECO:0000313" key="6">
    <source>
        <dbReference type="Proteomes" id="UP000237347"/>
    </source>
</evidence>
<evidence type="ECO:0000256" key="2">
    <source>
        <dbReference type="RuleBase" id="RU361133"/>
    </source>
</evidence>
<dbReference type="PROSITE" id="PS50007">
    <property type="entry name" value="PIPLC_X_DOMAIN"/>
    <property type="match status" value="1"/>
</dbReference>